<dbReference type="Gene3D" id="3.40.220.10">
    <property type="entry name" value="Leucine Aminopeptidase, subunit E, domain 1"/>
    <property type="match status" value="1"/>
</dbReference>
<proteinExistence type="inferred from homology"/>
<keyword evidence="6" id="KW-0326">Glycosidase</keyword>
<evidence type="ECO:0000259" key="9">
    <source>
        <dbReference type="PROSITE" id="PS51154"/>
    </source>
</evidence>
<comment type="caution">
    <text evidence="10">The sequence shown here is derived from an EMBL/GenBank/DDBJ whole genome shotgun (WGS) entry which is preliminary data.</text>
</comment>
<accession>A0A939DA13</accession>
<keyword evidence="4 10" id="KW-0378">Hydrolase</keyword>
<comment type="catalytic activity">
    <reaction evidence="7">
        <text>4-O-(ADP-D-ribosyl)-L-aspartyl-[protein] + H2O = L-aspartyl-[protein] + ADP-D-ribose + H(+)</text>
        <dbReference type="Rhea" id="RHEA:54428"/>
        <dbReference type="Rhea" id="RHEA-COMP:9867"/>
        <dbReference type="Rhea" id="RHEA-COMP:13832"/>
        <dbReference type="ChEBI" id="CHEBI:15377"/>
        <dbReference type="ChEBI" id="CHEBI:15378"/>
        <dbReference type="ChEBI" id="CHEBI:29961"/>
        <dbReference type="ChEBI" id="CHEBI:57967"/>
        <dbReference type="ChEBI" id="CHEBI:138102"/>
    </reaction>
    <physiologicalReaction direction="left-to-right" evidence="7">
        <dbReference type="Rhea" id="RHEA:54429"/>
    </physiologicalReaction>
</comment>
<dbReference type="Pfam" id="PF01661">
    <property type="entry name" value="Macro"/>
    <property type="match status" value="1"/>
</dbReference>
<reference evidence="10" key="1">
    <citation type="submission" date="2021-02" db="EMBL/GenBank/DDBJ databases">
        <title>Abyssanaerobacter marinus gen.nov., sp., nov, anaerobic bacterium isolated from the Onnuri vent field of Indian Ocean and suggestion of Mogibacteriaceae fam. nov., and proposal of reclassification of ambiguous this family's genus member.</title>
        <authorList>
            <person name="Kim Y.J."/>
            <person name="Yang J.-A."/>
        </authorList>
    </citation>
    <scope>NUCLEOTIDE SEQUENCE</scope>
    <source>
        <strain evidence="10">DSM 2634</strain>
    </source>
</reference>
<dbReference type="RefSeq" id="WP_206582347.1">
    <property type="nucleotide sequence ID" value="NZ_JAFJZZ010000003.1"/>
</dbReference>
<evidence type="ECO:0000256" key="4">
    <source>
        <dbReference type="ARBA" id="ARBA00022801"/>
    </source>
</evidence>
<evidence type="ECO:0000313" key="10">
    <source>
        <dbReference type="EMBL" id="MBN7773513.1"/>
    </source>
</evidence>
<comment type="cofactor">
    <cofactor evidence="1">
        <name>Zn(2+)</name>
        <dbReference type="ChEBI" id="CHEBI:29105"/>
    </cofactor>
</comment>
<evidence type="ECO:0000256" key="5">
    <source>
        <dbReference type="ARBA" id="ARBA00022833"/>
    </source>
</evidence>
<dbReference type="SUPFAM" id="SSF52949">
    <property type="entry name" value="Macro domain-like"/>
    <property type="match status" value="1"/>
</dbReference>
<evidence type="ECO:0000313" key="11">
    <source>
        <dbReference type="Proteomes" id="UP000664545"/>
    </source>
</evidence>
<dbReference type="SMART" id="SM00506">
    <property type="entry name" value="A1pp"/>
    <property type="match status" value="1"/>
</dbReference>
<evidence type="ECO:0000256" key="6">
    <source>
        <dbReference type="ARBA" id="ARBA00023295"/>
    </source>
</evidence>
<protein>
    <recommendedName>
        <fullName evidence="2">Protein-ADP-ribose hydrolase</fullName>
    </recommendedName>
</protein>
<dbReference type="PROSITE" id="PS51154">
    <property type="entry name" value="MACRO"/>
    <property type="match status" value="1"/>
</dbReference>
<dbReference type="PANTHER" id="PTHR11106">
    <property type="entry name" value="GANGLIOSIDE INDUCED DIFFERENTIATION ASSOCIATED PROTEIN 2-RELATED"/>
    <property type="match status" value="1"/>
</dbReference>
<dbReference type="GO" id="GO:0046872">
    <property type="term" value="F:metal ion binding"/>
    <property type="evidence" value="ECO:0007669"/>
    <property type="project" value="UniProtKB-KW"/>
</dbReference>
<dbReference type="NCBIfam" id="NF003163">
    <property type="entry name" value="PRK04143.1"/>
    <property type="match status" value="1"/>
</dbReference>
<keyword evidence="5" id="KW-0862">Zinc</keyword>
<keyword evidence="3" id="KW-0479">Metal-binding</keyword>
<dbReference type="InterPro" id="IPR002589">
    <property type="entry name" value="Macro_dom"/>
</dbReference>
<evidence type="ECO:0000256" key="7">
    <source>
        <dbReference type="ARBA" id="ARBA00048482"/>
    </source>
</evidence>
<evidence type="ECO:0000256" key="1">
    <source>
        <dbReference type="ARBA" id="ARBA00001947"/>
    </source>
</evidence>
<gene>
    <name evidence="10" type="ORF">JYB65_09070</name>
</gene>
<dbReference type="CDD" id="cd02908">
    <property type="entry name" value="Macro_OAADPr_deacetylase"/>
    <property type="match status" value="1"/>
</dbReference>
<keyword evidence="11" id="KW-1185">Reference proteome</keyword>
<dbReference type="Proteomes" id="UP000664545">
    <property type="component" value="Unassembled WGS sequence"/>
</dbReference>
<organism evidence="10 11">
    <name type="scientific">Clostridium aminobutyricum</name>
    <dbReference type="NCBI Taxonomy" id="33953"/>
    <lineage>
        <taxon>Bacteria</taxon>
        <taxon>Bacillati</taxon>
        <taxon>Bacillota</taxon>
        <taxon>Clostridia</taxon>
        <taxon>Eubacteriales</taxon>
        <taxon>Clostridiaceae</taxon>
        <taxon>Clostridium</taxon>
    </lineage>
</organism>
<dbReference type="InterPro" id="IPR043472">
    <property type="entry name" value="Macro_dom-like"/>
</dbReference>
<dbReference type="GO" id="GO:0016798">
    <property type="term" value="F:hydrolase activity, acting on glycosyl bonds"/>
    <property type="evidence" value="ECO:0007669"/>
    <property type="project" value="UniProtKB-KW"/>
</dbReference>
<evidence type="ECO:0000256" key="2">
    <source>
        <dbReference type="ARBA" id="ARBA00018852"/>
    </source>
</evidence>
<evidence type="ECO:0000256" key="3">
    <source>
        <dbReference type="ARBA" id="ARBA00022723"/>
    </source>
</evidence>
<evidence type="ECO:0000256" key="8">
    <source>
        <dbReference type="ARBA" id="ARBA00093459"/>
    </source>
</evidence>
<sequence length="274" mass="31354">MLKNQEERLEYLIDELCLESSACKHLEEMRSEPEKLLRSLMNIRTSKPISEKFLKIQDRYLKCAAEEKGIVTLSEIPTIQEFYNSNIEFADRISLWKGDITRLHVDAIVNAANSQMLGCFIPCHKCIDNAIHSAAGIQLRDACHQYMTEKRKEDPTYEEPTGSAVITEGFNLPSKYVIHTVGPIVSWHLTEDLKQDLMHCYESCLKVALENNIKSIAFCCISTGEFHFPSDEAAIIAIKSVQSFLEKDPDKIERIIFNVFKDQDLEIYKGLLCK</sequence>
<feature type="domain" description="Macro" evidence="9">
    <location>
        <begin position="80"/>
        <end position="274"/>
    </location>
</feature>
<dbReference type="AlphaFoldDB" id="A0A939DA13"/>
<name>A0A939DA13_CLOAM</name>
<dbReference type="EMBL" id="JAFJZZ010000003">
    <property type="protein sequence ID" value="MBN7773513.1"/>
    <property type="molecule type" value="Genomic_DNA"/>
</dbReference>
<dbReference type="PANTHER" id="PTHR11106:SF121">
    <property type="entry name" value="ADP-RIBOSE 1''-PHOSPHATE PHOSPHATASE"/>
    <property type="match status" value="1"/>
</dbReference>
<comment type="similarity">
    <text evidence="8">Belongs to the MacroD-type family. Zn-Macro subfamily.</text>
</comment>